<dbReference type="EMBL" id="JAPCWZ010000002">
    <property type="protein sequence ID" value="KAK8877121.1"/>
    <property type="molecule type" value="Genomic_DNA"/>
</dbReference>
<name>A0ABR2JHV8_9PEZI</name>
<feature type="compositionally biased region" description="Polar residues" evidence="1">
    <location>
        <begin position="98"/>
        <end position="109"/>
    </location>
</feature>
<feature type="compositionally biased region" description="Low complexity" evidence="1">
    <location>
        <begin position="131"/>
        <end position="160"/>
    </location>
</feature>
<sequence length="179" mass="19524">MMAPVDLPVSRLFRSLSFSVPWRGGSNGPGTDTATIATGAGAKSDSDNFPAPPLSFELQTWPIPQSSSPSPSPSPPSSTTPTPRTITTLVEDAKESSPYHQQHQLTNLRMRSAARQREKSPQFPQIRPRTSRGSFDSSRSRSSTISSTSSTLGGDGLTSRKQPQERQRACEDCWKEFWG</sequence>
<evidence type="ECO:0000256" key="1">
    <source>
        <dbReference type="SAM" id="MobiDB-lite"/>
    </source>
</evidence>
<evidence type="ECO:0000313" key="3">
    <source>
        <dbReference type="Proteomes" id="UP001390339"/>
    </source>
</evidence>
<comment type="caution">
    <text evidence="2">The sequence shown here is derived from an EMBL/GenBank/DDBJ whole genome shotgun (WGS) entry which is preliminary data.</text>
</comment>
<accession>A0ABR2JHV8</accession>
<feature type="compositionally biased region" description="Low complexity" evidence="1">
    <location>
        <begin position="29"/>
        <end position="42"/>
    </location>
</feature>
<reference evidence="2 3" key="1">
    <citation type="journal article" date="2024" name="IMA Fungus">
        <title>Apiospora arundinis, a panoply of carbohydrate-active enzymes and secondary metabolites.</title>
        <authorList>
            <person name="Sorensen T."/>
            <person name="Petersen C."/>
            <person name="Muurmann A.T."/>
            <person name="Christiansen J.V."/>
            <person name="Brundto M.L."/>
            <person name="Overgaard C.K."/>
            <person name="Boysen A.T."/>
            <person name="Wollenberg R.D."/>
            <person name="Larsen T.O."/>
            <person name="Sorensen J.L."/>
            <person name="Nielsen K.L."/>
            <person name="Sondergaard T.E."/>
        </authorList>
    </citation>
    <scope>NUCLEOTIDE SEQUENCE [LARGE SCALE GENOMIC DNA]</scope>
    <source>
        <strain evidence="2 3">AAU 773</strain>
    </source>
</reference>
<proteinExistence type="predicted"/>
<evidence type="ECO:0000313" key="2">
    <source>
        <dbReference type="EMBL" id="KAK8877121.1"/>
    </source>
</evidence>
<organism evidence="2 3">
    <name type="scientific">Apiospora arundinis</name>
    <dbReference type="NCBI Taxonomy" id="335852"/>
    <lineage>
        <taxon>Eukaryota</taxon>
        <taxon>Fungi</taxon>
        <taxon>Dikarya</taxon>
        <taxon>Ascomycota</taxon>
        <taxon>Pezizomycotina</taxon>
        <taxon>Sordariomycetes</taxon>
        <taxon>Xylariomycetidae</taxon>
        <taxon>Amphisphaeriales</taxon>
        <taxon>Apiosporaceae</taxon>
        <taxon>Apiospora</taxon>
    </lineage>
</organism>
<dbReference type="Proteomes" id="UP001390339">
    <property type="component" value="Unassembled WGS sequence"/>
</dbReference>
<feature type="compositionally biased region" description="Low complexity" evidence="1">
    <location>
        <begin position="79"/>
        <end position="88"/>
    </location>
</feature>
<keyword evidence="3" id="KW-1185">Reference proteome</keyword>
<gene>
    <name evidence="2" type="ORF">PGQ11_002067</name>
</gene>
<feature type="region of interest" description="Disordered" evidence="1">
    <location>
        <begin position="20"/>
        <end position="169"/>
    </location>
</feature>
<protein>
    <submittedName>
        <fullName evidence="2">Uncharacterized protein</fullName>
    </submittedName>
</protein>